<dbReference type="InterPro" id="IPR050643">
    <property type="entry name" value="Periplasmic_pilus_chap"/>
</dbReference>
<evidence type="ECO:0000256" key="4">
    <source>
        <dbReference type="ARBA" id="ARBA00022764"/>
    </source>
</evidence>
<sequence length="235" mass="26659">MIRLAISFLLILMMASTTAVAQGTFGPRENKLIYDGSKGYIQYRIDNTDNKTPWLVQAWVEDYKENKIKDFTPTPFVFRVEPSSVFSVRVMKTGTTDEFKETLFWLVSNTIPGGAKSKQQNEDDKITAKLSLAYRFKVPMIYRPTSLKNIQQKPESLEWSLDEKGKLKVKNPSRYVVQLHSVTINGTIHQGSGVSYFILPMSGVEFNFNAKSGSRVDYAVINDYGALNKYEGVIK</sequence>
<gene>
    <name evidence="9" type="primary">csmB</name>
</gene>
<protein>
    <submittedName>
        <fullName evidence="9">CS30 fimbrial chaperone I</fullName>
    </submittedName>
</protein>
<geneLocation type="plasmid" evidence="9">
    <name>E873p3</name>
</geneLocation>
<dbReference type="SUPFAM" id="SSF49354">
    <property type="entry name" value="PapD-like"/>
    <property type="match status" value="1"/>
</dbReference>
<dbReference type="SUPFAM" id="SSF49584">
    <property type="entry name" value="Periplasmic chaperone C-domain"/>
    <property type="match status" value="1"/>
</dbReference>
<accession>A0A161KC25</accession>
<dbReference type="InterPro" id="IPR001829">
    <property type="entry name" value="Pili_assmbl_chaperone_bac"/>
</dbReference>
<dbReference type="Pfam" id="PF00345">
    <property type="entry name" value="PapD_N"/>
    <property type="match status" value="1"/>
</dbReference>
<keyword evidence="5" id="KW-0143">Chaperone</keyword>
<name>A0A161KC25_ECOLX</name>
<dbReference type="PANTHER" id="PTHR30251:SF2">
    <property type="entry name" value="FIMBRIAL CHAPERONE YADV-RELATED"/>
    <property type="match status" value="1"/>
</dbReference>
<keyword evidence="9" id="KW-0614">Plasmid</keyword>
<dbReference type="InterPro" id="IPR008962">
    <property type="entry name" value="PapD-like_sf"/>
</dbReference>
<evidence type="ECO:0000256" key="3">
    <source>
        <dbReference type="ARBA" id="ARBA00022729"/>
    </source>
</evidence>
<dbReference type="GO" id="GO:0071555">
    <property type="term" value="P:cell wall organization"/>
    <property type="evidence" value="ECO:0007669"/>
    <property type="project" value="InterPro"/>
</dbReference>
<dbReference type="InterPro" id="IPR016147">
    <property type="entry name" value="Pili_assmbl_chaperone_N"/>
</dbReference>
<dbReference type="RefSeq" id="WP_001741097.1">
    <property type="nucleotide sequence ID" value="NZ_JBHFJU010000006.1"/>
</dbReference>
<evidence type="ECO:0000256" key="5">
    <source>
        <dbReference type="ARBA" id="ARBA00023186"/>
    </source>
</evidence>
<keyword evidence="4" id="KW-0574">Periplasm</keyword>
<feature type="chain" id="PRO_5007823626" evidence="6">
    <location>
        <begin position="22"/>
        <end position="235"/>
    </location>
</feature>
<evidence type="ECO:0000256" key="6">
    <source>
        <dbReference type="SAM" id="SignalP"/>
    </source>
</evidence>
<dbReference type="GO" id="GO:0030288">
    <property type="term" value="C:outer membrane-bounded periplasmic space"/>
    <property type="evidence" value="ECO:0007669"/>
    <property type="project" value="InterPro"/>
</dbReference>
<feature type="signal peptide" evidence="6">
    <location>
        <begin position="1"/>
        <end position="21"/>
    </location>
</feature>
<dbReference type="AlphaFoldDB" id="A0A161KC25"/>
<dbReference type="Pfam" id="PF02753">
    <property type="entry name" value="PapD_C"/>
    <property type="match status" value="1"/>
</dbReference>
<keyword evidence="3 6" id="KW-0732">Signal</keyword>
<proteinExistence type="inferred from homology"/>
<reference evidence="9" key="1">
    <citation type="submission" date="2016-01" db="EMBL/GenBank/DDBJ databases">
        <authorList>
            <person name="McClelland M."/>
            <person name="Jain A."/>
            <person name="Saraogi P."/>
            <person name="Mendelson R."/>
            <person name="Westerman R."/>
            <person name="SanMiguel P."/>
            <person name="Csonka L."/>
        </authorList>
    </citation>
    <scope>NUCLEOTIDE SEQUENCE</scope>
    <source>
        <strain evidence="9">E873</strain>
        <plasmid evidence="9">E873p3</plasmid>
    </source>
</reference>
<dbReference type="InterPro" id="IPR016148">
    <property type="entry name" value="Pili_assmbl_chaperone_C"/>
</dbReference>
<dbReference type="InterPro" id="IPR013783">
    <property type="entry name" value="Ig-like_fold"/>
</dbReference>
<comment type="similarity">
    <text evidence="2">Belongs to the periplasmic pilus chaperone family.</text>
</comment>
<organism evidence="9">
    <name type="scientific">Escherichia coli</name>
    <dbReference type="NCBI Taxonomy" id="562"/>
    <lineage>
        <taxon>Bacteria</taxon>
        <taxon>Pseudomonadati</taxon>
        <taxon>Pseudomonadota</taxon>
        <taxon>Gammaproteobacteria</taxon>
        <taxon>Enterobacterales</taxon>
        <taxon>Enterobacteriaceae</taxon>
        <taxon>Escherichia</taxon>
    </lineage>
</organism>
<dbReference type="PRINTS" id="PR00969">
    <property type="entry name" value="CHAPERONPILI"/>
</dbReference>
<dbReference type="InterPro" id="IPR036316">
    <property type="entry name" value="Pili_assmbl_chap_C_dom_sf"/>
</dbReference>
<feature type="domain" description="Pili assembly chaperone C-terminal" evidence="8">
    <location>
        <begin position="169"/>
        <end position="227"/>
    </location>
</feature>
<dbReference type="Gene3D" id="2.60.40.10">
    <property type="entry name" value="Immunoglobulins"/>
    <property type="match status" value="2"/>
</dbReference>
<evidence type="ECO:0000259" key="8">
    <source>
        <dbReference type="Pfam" id="PF02753"/>
    </source>
</evidence>
<comment type="subcellular location">
    <subcellularLocation>
        <location evidence="1">Periplasm</location>
    </subcellularLocation>
</comment>
<reference evidence="9" key="2">
    <citation type="submission" date="2016-04" db="EMBL/GenBank/DDBJ databases">
        <title>Identification and characterization of the novel colonization factor, CS30, in enterotoxigenic Escherichia coli (ETEC).</title>
        <authorList>
            <person name="Von Mentzer A."/>
            <person name="Tobias J."/>
            <person name="Wiklund G."/>
            <person name="Pickard D."/>
            <person name="Sjoling A."/>
            <person name="Dougan G."/>
            <person name="Svennerholm A.M."/>
        </authorList>
    </citation>
    <scope>NUCLEOTIDE SEQUENCE [LARGE SCALE GENOMIC DNA]</scope>
    <source>
        <strain evidence="9">E873</strain>
        <plasmid evidence="9">E873p3</plasmid>
    </source>
</reference>
<dbReference type="EMBL" id="LT174529">
    <property type="protein sequence ID" value="CZQ23820.1"/>
    <property type="molecule type" value="Genomic_DNA"/>
</dbReference>
<evidence type="ECO:0000313" key="9">
    <source>
        <dbReference type="EMBL" id="CZQ23820.1"/>
    </source>
</evidence>
<dbReference type="PANTHER" id="PTHR30251">
    <property type="entry name" value="PILUS ASSEMBLY CHAPERONE"/>
    <property type="match status" value="1"/>
</dbReference>
<evidence type="ECO:0000256" key="1">
    <source>
        <dbReference type="ARBA" id="ARBA00004418"/>
    </source>
</evidence>
<feature type="domain" description="Pili assembly chaperone N-terminal" evidence="7">
    <location>
        <begin position="29"/>
        <end position="147"/>
    </location>
</feature>
<evidence type="ECO:0000259" key="7">
    <source>
        <dbReference type="Pfam" id="PF00345"/>
    </source>
</evidence>
<evidence type="ECO:0000256" key="2">
    <source>
        <dbReference type="ARBA" id="ARBA00007399"/>
    </source>
</evidence>